<keyword evidence="4 11" id="KW-0812">Transmembrane</keyword>
<dbReference type="STRING" id="857967.G0QRW5"/>
<evidence type="ECO:0000256" key="11">
    <source>
        <dbReference type="SAM" id="Phobius"/>
    </source>
</evidence>
<dbReference type="EMBL" id="GL983803">
    <property type="protein sequence ID" value="EGR31995.1"/>
    <property type="molecule type" value="Genomic_DNA"/>
</dbReference>
<dbReference type="PANTHER" id="PTHR22763:SF162">
    <property type="entry name" value="TRANSMEMBRANE E3 UBIQUITIN-PROTEIN LIGASE 1"/>
    <property type="match status" value="1"/>
</dbReference>
<keyword evidence="6 10" id="KW-0863">Zinc-finger</keyword>
<organism evidence="13 14">
    <name type="scientific">Ichthyophthirius multifiliis</name>
    <name type="common">White spot disease agent</name>
    <name type="synonym">Ich</name>
    <dbReference type="NCBI Taxonomy" id="5932"/>
    <lineage>
        <taxon>Eukaryota</taxon>
        <taxon>Sar</taxon>
        <taxon>Alveolata</taxon>
        <taxon>Ciliophora</taxon>
        <taxon>Intramacronucleata</taxon>
        <taxon>Oligohymenophorea</taxon>
        <taxon>Hymenostomatida</taxon>
        <taxon>Ophryoglenina</taxon>
        <taxon>Ichthyophthirius</taxon>
    </lineage>
</organism>
<sequence length="538" mass="64348">MIFKIYCFLSILIVAVMLANYYLQYNQIFSCFLYFCSSFFNVLVLQNFIIILCISIVLFIFKLSFGNIREIEKISIIEKTQKKLPDLALFIILYVKNIFQVQTVIKITFLYIFIIYHQVLIKRTEYVKKKLKLFFICYYKKLITETVQVKKKHLKIAQIYIILFILDFIICYYLFHFRIQSQILKLIFLDILLTSLNLLFTFIKYIFHLYETYTYSHIEIKYNFLMVLEFLITLTKLILQIYAKLILHLYTLILTEFAENIVTLYQNICLFIKLIRILKLLNELPDVKQEDLINQDDICLICLQEIKQGKKIGCGHFFHKSCLKELIYAKSIQFCPKCRKEIKIQDYVKEIKQKKQQEGSNITQNINNEFSNQSKDNKLLNKIINQISSIQMQLTDLKKNTDFYIETSLNSPNFFDFKPSINQSFIIILYFIFYNFICLFIDNPLSYGLPLEVNYERNIQDIVNNKKLQILNIILSNYDIINILFQNQVISNNSLNQNSDYQFDDISQQKDKQQSTQNDHFISRNEWIEKLQKNIQQN</sequence>
<evidence type="ECO:0000256" key="5">
    <source>
        <dbReference type="ARBA" id="ARBA00022723"/>
    </source>
</evidence>
<accession>G0QRW5</accession>
<dbReference type="SMART" id="SM00184">
    <property type="entry name" value="RING"/>
    <property type="match status" value="1"/>
</dbReference>
<dbReference type="InterPro" id="IPR013083">
    <property type="entry name" value="Znf_RING/FYVE/PHD"/>
</dbReference>
<dbReference type="PROSITE" id="PS50089">
    <property type="entry name" value="ZF_RING_2"/>
    <property type="match status" value="1"/>
</dbReference>
<dbReference type="eggNOG" id="KOG0802">
    <property type="taxonomic scope" value="Eukaryota"/>
</dbReference>
<feature type="transmembrane region" description="Helical" evidence="11">
    <location>
        <begin position="87"/>
        <end position="116"/>
    </location>
</feature>
<keyword evidence="8 11" id="KW-1133">Transmembrane helix</keyword>
<dbReference type="GO" id="GO:0012505">
    <property type="term" value="C:endomembrane system"/>
    <property type="evidence" value="ECO:0007669"/>
    <property type="project" value="TreeGrafter"/>
</dbReference>
<dbReference type="GO" id="GO:0061630">
    <property type="term" value="F:ubiquitin protein ligase activity"/>
    <property type="evidence" value="ECO:0007669"/>
    <property type="project" value="TreeGrafter"/>
</dbReference>
<keyword evidence="3" id="KW-0808">Transferase</keyword>
<evidence type="ECO:0000313" key="14">
    <source>
        <dbReference type="Proteomes" id="UP000008983"/>
    </source>
</evidence>
<dbReference type="PANTHER" id="PTHR22763">
    <property type="entry name" value="RING ZINC FINGER PROTEIN"/>
    <property type="match status" value="1"/>
</dbReference>
<dbReference type="AlphaFoldDB" id="G0QRW5"/>
<evidence type="ECO:0000256" key="1">
    <source>
        <dbReference type="ARBA" id="ARBA00004127"/>
    </source>
</evidence>
<feature type="transmembrane region" description="Helical" evidence="11">
    <location>
        <begin position="5"/>
        <end position="23"/>
    </location>
</feature>
<evidence type="ECO:0000256" key="8">
    <source>
        <dbReference type="ARBA" id="ARBA00022989"/>
    </source>
</evidence>
<dbReference type="InterPro" id="IPR050731">
    <property type="entry name" value="HRD1_E3_ubiq-ligases"/>
</dbReference>
<evidence type="ECO:0000256" key="7">
    <source>
        <dbReference type="ARBA" id="ARBA00022833"/>
    </source>
</evidence>
<keyword evidence="7" id="KW-0862">Zinc</keyword>
<evidence type="ECO:0000256" key="4">
    <source>
        <dbReference type="ARBA" id="ARBA00022692"/>
    </source>
</evidence>
<name>G0QRW5_ICHMU</name>
<dbReference type="InterPro" id="IPR001841">
    <property type="entry name" value="Znf_RING"/>
</dbReference>
<evidence type="ECO:0000259" key="12">
    <source>
        <dbReference type="PROSITE" id="PS50089"/>
    </source>
</evidence>
<evidence type="ECO:0000313" key="13">
    <source>
        <dbReference type="EMBL" id="EGR31995.1"/>
    </source>
</evidence>
<dbReference type="GeneID" id="14908147"/>
<feature type="transmembrane region" description="Helical" evidence="11">
    <location>
        <begin position="187"/>
        <end position="210"/>
    </location>
</feature>
<dbReference type="InParanoid" id="G0QRW5"/>
<evidence type="ECO:0000256" key="9">
    <source>
        <dbReference type="ARBA" id="ARBA00023136"/>
    </source>
</evidence>
<comment type="pathway">
    <text evidence="2">Protein modification; protein ubiquitination.</text>
</comment>
<protein>
    <recommendedName>
        <fullName evidence="12">RING-type domain-containing protein</fullName>
    </recommendedName>
</protein>
<feature type="domain" description="RING-type" evidence="12">
    <location>
        <begin position="299"/>
        <end position="339"/>
    </location>
</feature>
<reference evidence="13 14" key="1">
    <citation type="submission" date="2011-07" db="EMBL/GenBank/DDBJ databases">
        <authorList>
            <person name="Coyne R."/>
            <person name="Brami D."/>
            <person name="Johnson J."/>
            <person name="Hostetler J."/>
            <person name="Hannick L."/>
            <person name="Clark T."/>
            <person name="Cassidy-Hanley D."/>
            <person name="Inman J."/>
        </authorList>
    </citation>
    <scope>NUCLEOTIDE SEQUENCE [LARGE SCALE GENOMIC DNA]</scope>
    <source>
        <strain evidence="13 14">G5</strain>
    </source>
</reference>
<evidence type="ECO:0000256" key="6">
    <source>
        <dbReference type="ARBA" id="ARBA00022771"/>
    </source>
</evidence>
<feature type="transmembrane region" description="Helical" evidence="11">
    <location>
        <begin position="156"/>
        <end position="175"/>
    </location>
</feature>
<dbReference type="FunCoup" id="G0QRW5">
    <property type="interactions" value="214"/>
</dbReference>
<keyword evidence="5" id="KW-0479">Metal-binding</keyword>
<dbReference type="RefSeq" id="XP_004035481.1">
    <property type="nucleotide sequence ID" value="XM_004035433.1"/>
</dbReference>
<feature type="transmembrane region" description="Helical" evidence="11">
    <location>
        <begin position="222"/>
        <end position="243"/>
    </location>
</feature>
<dbReference type="Pfam" id="PF25563">
    <property type="entry name" value="TPR_SYVN1_N"/>
    <property type="match status" value="1"/>
</dbReference>
<gene>
    <name evidence="13" type="ORF">IMG5_098210</name>
</gene>
<keyword evidence="9 11" id="KW-0472">Membrane</keyword>
<dbReference type="Pfam" id="PF13639">
    <property type="entry name" value="zf-RING_2"/>
    <property type="match status" value="1"/>
</dbReference>
<feature type="transmembrane region" description="Helical" evidence="11">
    <location>
        <begin position="425"/>
        <end position="445"/>
    </location>
</feature>
<dbReference type="Gene3D" id="3.30.40.10">
    <property type="entry name" value="Zinc/RING finger domain, C3HC4 (zinc finger)"/>
    <property type="match status" value="1"/>
</dbReference>
<dbReference type="GO" id="GO:0043161">
    <property type="term" value="P:proteasome-mediated ubiquitin-dependent protein catabolic process"/>
    <property type="evidence" value="ECO:0007669"/>
    <property type="project" value="TreeGrafter"/>
</dbReference>
<feature type="transmembrane region" description="Helical" evidence="11">
    <location>
        <begin position="43"/>
        <end position="66"/>
    </location>
</feature>
<dbReference type="Proteomes" id="UP000008983">
    <property type="component" value="Unassembled WGS sequence"/>
</dbReference>
<dbReference type="InterPro" id="IPR057992">
    <property type="entry name" value="TPR_SYVN1_N"/>
</dbReference>
<evidence type="ECO:0000256" key="10">
    <source>
        <dbReference type="PROSITE-ProRule" id="PRU00175"/>
    </source>
</evidence>
<evidence type="ECO:0000256" key="3">
    <source>
        <dbReference type="ARBA" id="ARBA00022679"/>
    </source>
</evidence>
<keyword evidence="14" id="KW-1185">Reference proteome</keyword>
<dbReference type="OMA" id="ANLTMFT"/>
<dbReference type="GO" id="GO:0008270">
    <property type="term" value="F:zinc ion binding"/>
    <property type="evidence" value="ECO:0007669"/>
    <property type="project" value="UniProtKB-KW"/>
</dbReference>
<dbReference type="SUPFAM" id="SSF57850">
    <property type="entry name" value="RING/U-box"/>
    <property type="match status" value="1"/>
</dbReference>
<evidence type="ECO:0000256" key="2">
    <source>
        <dbReference type="ARBA" id="ARBA00004906"/>
    </source>
</evidence>
<comment type="subcellular location">
    <subcellularLocation>
        <location evidence="1">Endomembrane system</location>
        <topology evidence="1">Multi-pass membrane protein</topology>
    </subcellularLocation>
</comment>
<proteinExistence type="predicted"/>
<dbReference type="OrthoDB" id="296747at2759"/>